<evidence type="ECO:0000256" key="9">
    <source>
        <dbReference type="SAM" id="Coils"/>
    </source>
</evidence>
<feature type="active site" evidence="8">
    <location>
        <position position="61"/>
    </location>
</feature>
<comment type="similarity">
    <text evidence="1 8">Belongs to the arsA ATPase family.</text>
</comment>
<evidence type="ECO:0000259" key="10">
    <source>
        <dbReference type="Pfam" id="PF02374"/>
    </source>
</evidence>
<dbReference type="GO" id="GO:0071816">
    <property type="term" value="P:tail-anchored membrane protein insertion into ER membrane"/>
    <property type="evidence" value="ECO:0007669"/>
    <property type="project" value="TreeGrafter"/>
</dbReference>
<dbReference type="AlphaFoldDB" id="A0A2P6U2S9"/>
<proteinExistence type="inferred from homology"/>
<dbReference type="OrthoDB" id="1770at2759"/>
<feature type="binding site" evidence="8">
    <location>
        <position position="234"/>
    </location>
    <ligand>
        <name>ATP</name>
        <dbReference type="ChEBI" id="CHEBI:30616"/>
    </ligand>
</feature>
<dbReference type="InterPro" id="IPR027542">
    <property type="entry name" value="ATPase_ArsA/GET3_euk"/>
</dbReference>
<comment type="subunit">
    <text evidence="8">Homodimer.</text>
</comment>
<feature type="domain" description="ArsA/GET3 Anion-transporting ATPase-like" evidence="10">
    <location>
        <begin position="25"/>
        <end position="321"/>
    </location>
</feature>
<name>A0A2P6U2S9_CHLSO</name>
<evidence type="ECO:0000256" key="8">
    <source>
        <dbReference type="HAMAP-Rule" id="MF_03112"/>
    </source>
</evidence>
<evidence type="ECO:0000256" key="1">
    <source>
        <dbReference type="ARBA" id="ARBA00011040"/>
    </source>
</evidence>
<keyword evidence="2 8" id="KW-0813">Transport</keyword>
<comment type="caution">
    <text evidence="11">The sequence shown here is derived from an EMBL/GenBank/DDBJ whole genome shotgun (WGS) entry which is preliminary data.</text>
</comment>
<evidence type="ECO:0000256" key="6">
    <source>
        <dbReference type="ARBA" id="ARBA00022824"/>
    </source>
</evidence>
<dbReference type="InterPro" id="IPR027417">
    <property type="entry name" value="P-loop_NTPase"/>
</dbReference>
<dbReference type="Proteomes" id="UP000239899">
    <property type="component" value="Unassembled WGS sequence"/>
</dbReference>
<evidence type="ECO:0000256" key="4">
    <source>
        <dbReference type="ARBA" id="ARBA00022741"/>
    </source>
</evidence>
<dbReference type="InterPro" id="IPR016300">
    <property type="entry name" value="ATPase_ArsA/GET3"/>
</dbReference>
<keyword evidence="7 8" id="KW-0067">ATP-binding</keyword>
<dbReference type="PANTHER" id="PTHR10803">
    <property type="entry name" value="ARSENICAL PUMP-DRIVING ATPASE ARSENITE-TRANSLOCATING ATPASE"/>
    <property type="match status" value="1"/>
</dbReference>
<dbReference type="GO" id="GO:0005524">
    <property type="term" value="F:ATP binding"/>
    <property type="evidence" value="ECO:0007669"/>
    <property type="project" value="UniProtKB-UniRule"/>
</dbReference>
<dbReference type="Pfam" id="PF02374">
    <property type="entry name" value="ArsA_ATPase"/>
    <property type="match status" value="1"/>
</dbReference>
<evidence type="ECO:0000256" key="7">
    <source>
        <dbReference type="ARBA" id="ARBA00022840"/>
    </source>
</evidence>
<evidence type="ECO:0000313" key="11">
    <source>
        <dbReference type="EMBL" id="PRW60623.1"/>
    </source>
</evidence>
<accession>A0A2P6U2S9</accession>
<keyword evidence="4 8" id="KW-0547">Nucleotide-binding</keyword>
<comment type="subcellular location">
    <subcellularLocation>
        <location evidence="8">Cytoplasm</location>
    </subcellularLocation>
    <subcellularLocation>
        <location evidence="8">Endoplasmic reticulum</location>
    </subcellularLocation>
</comment>
<feature type="coiled-coil region" evidence="9">
    <location>
        <begin position="198"/>
        <end position="225"/>
    </location>
</feature>
<keyword evidence="3 8" id="KW-0963">Cytoplasm</keyword>
<keyword evidence="12" id="KW-1185">Reference proteome</keyword>
<dbReference type="PANTHER" id="PTHR10803:SF3">
    <property type="entry name" value="ATPASE GET3"/>
    <property type="match status" value="1"/>
</dbReference>
<reference evidence="11 12" key="1">
    <citation type="journal article" date="2018" name="Plant J.">
        <title>Genome sequences of Chlorella sorokiniana UTEX 1602 and Micractinium conductrix SAG 241.80: implications to maltose excretion by a green alga.</title>
        <authorList>
            <person name="Arriola M.B."/>
            <person name="Velmurugan N."/>
            <person name="Zhang Y."/>
            <person name="Plunkett M.H."/>
            <person name="Hondzo H."/>
            <person name="Barney B.M."/>
        </authorList>
    </citation>
    <scope>NUCLEOTIDE SEQUENCE [LARGE SCALE GENOMIC DNA]</scope>
    <source>
        <strain evidence="12">UTEX 1602</strain>
    </source>
</reference>
<evidence type="ECO:0000313" key="12">
    <source>
        <dbReference type="Proteomes" id="UP000239899"/>
    </source>
</evidence>
<feature type="binding site" evidence="8">
    <location>
        <position position="261"/>
    </location>
    <ligand>
        <name>ATP</name>
        <dbReference type="ChEBI" id="CHEBI:30616"/>
    </ligand>
</feature>
<dbReference type="STRING" id="3076.A0A2P6U2S9"/>
<dbReference type="GO" id="GO:0043529">
    <property type="term" value="C:GET complex"/>
    <property type="evidence" value="ECO:0007669"/>
    <property type="project" value="TreeGrafter"/>
</dbReference>
<evidence type="ECO:0000256" key="3">
    <source>
        <dbReference type="ARBA" id="ARBA00022490"/>
    </source>
</evidence>
<comment type="function">
    <text evidence="8">ATPase required for the post-translational delivery of tail-anchored (TA) proteins to the endoplasmic reticulum. Recognizes and selectively binds the transmembrane domain of TA proteins in the cytosol. This complex then targets to the endoplasmic reticulum by membrane-bound receptors, where the tail-anchored protein is released for insertion. This process is regulated by ATP binding and hydrolysis. ATP binding drives the homodimer towards the closed dimer state, facilitating recognition of newly synthesized TA membrane proteins. ATP hydrolysis is required for insertion. Subsequently, the homodimer reverts towards the open dimer state, lowering its affinity for the membrane-bound receptor, and returning it to the cytosol to initiate a new round of targeting.</text>
</comment>
<protein>
    <submittedName>
        <fullName evidence="11">ATPase ASNA1-like protein</fullName>
    </submittedName>
</protein>
<comment type="caution">
    <text evidence="8">Lacks conserved residue(s) required for the propagation of feature annotation.</text>
</comment>
<dbReference type="CDD" id="cd02035">
    <property type="entry name" value="ArsA"/>
    <property type="match status" value="1"/>
</dbReference>
<keyword evidence="6 8" id="KW-0256">Endoplasmic reticulum</keyword>
<keyword evidence="5 8" id="KW-0378">Hydrolase</keyword>
<feature type="binding site" evidence="8">
    <location>
        <begin position="32"/>
        <end position="39"/>
    </location>
    <ligand>
        <name>ATP</name>
        <dbReference type="ChEBI" id="CHEBI:30616"/>
    </ligand>
</feature>
<sequence length="373" mass="41380">MSEFQDADSVLEPTLQNVIDQTSLKWIFVGGKGGVGKTTCSCSLAVQLAAVREKVLVISTDPAHNLSDAFRQKFSKTPSLVNGFTNLYAMEVDPNPDLSEVEGLGGLEGEAGFLADISTSIPGIDEAMSFAEVMKQVQSFDYSCIVFDTAPTGHTLRLLQFPSTLEKGLNKLMSLKDSFGGMVSQVSRMVAPGGEDMVDQLMGKVEQLKRVVEEVNAQFKNDELTTFVCVCIPEFLSLYETERLIQELAKFEIDSRNIVINQVIFPEEVGTSRLLAARVRMQQKYLDQFYDLYEDFHIVKLPLLEEEVRGPDAIRNFSVNLLTPYKAQPRPEDGQPLPAAAGSNSLLEELRRTVEEQRKRIAELEAQLAAAKK</sequence>
<dbReference type="Gene3D" id="3.40.50.300">
    <property type="entry name" value="P-loop containing nucleotide triphosphate hydrolases"/>
    <property type="match status" value="1"/>
</dbReference>
<organism evidence="11 12">
    <name type="scientific">Chlorella sorokiniana</name>
    <name type="common">Freshwater green alga</name>
    <dbReference type="NCBI Taxonomy" id="3076"/>
    <lineage>
        <taxon>Eukaryota</taxon>
        <taxon>Viridiplantae</taxon>
        <taxon>Chlorophyta</taxon>
        <taxon>core chlorophytes</taxon>
        <taxon>Trebouxiophyceae</taxon>
        <taxon>Chlorellales</taxon>
        <taxon>Chlorellaceae</taxon>
        <taxon>Chlorella clade</taxon>
        <taxon>Chlorella</taxon>
    </lineage>
</organism>
<dbReference type="EMBL" id="LHPG02000002">
    <property type="protein sequence ID" value="PRW60623.1"/>
    <property type="molecule type" value="Genomic_DNA"/>
</dbReference>
<dbReference type="SUPFAM" id="SSF52540">
    <property type="entry name" value="P-loop containing nucleoside triphosphate hydrolases"/>
    <property type="match status" value="1"/>
</dbReference>
<feature type="coiled-coil region" evidence="9">
    <location>
        <begin position="340"/>
        <end position="367"/>
    </location>
</feature>
<dbReference type="GO" id="GO:0016887">
    <property type="term" value="F:ATP hydrolysis activity"/>
    <property type="evidence" value="ECO:0007669"/>
    <property type="project" value="InterPro"/>
</dbReference>
<gene>
    <name evidence="11" type="ORF">C2E21_0904</name>
</gene>
<dbReference type="FunFam" id="3.40.50.300:FF:000235">
    <property type="entry name" value="ATPase ASNA1"/>
    <property type="match status" value="1"/>
</dbReference>
<dbReference type="InterPro" id="IPR025723">
    <property type="entry name" value="ArsA/GET3_ATPase-like"/>
</dbReference>
<evidence type="ECO:0000256" key="5">
    <source>
        <dbReference type="ARBA" id="ARBA00022801"/>
    </source>
</evidence>
<dbReference type="NCBIfam" id="TIGR00345">
    <property type="entry name" value="GET3_arsA_TRC40"/>
    <property type="match status" value="1"/>
</dbReference>
<dbReference type="HAMAP" id="MF_03112">
    <property type="entry name" value="Asna1_Get3"/>
    <property type="match status" value="1"/>
</dbReference>
<keyword evidence="9" id="KW-0175">Coiled coil</keyword>
<evidence type="ECO:0000256" key="2">
    <source>
        <dbReference type="ARBA" id="ARBA00022448"/>
    </source>
</evidence>